<dbReference type="AlphaFoldDB" id="A0A919GRL0"/>
<dbReference type="InterPro" id="IPR025110">
    <property type="entry name" value="AMP-bd_C"/>
</dbReference>
<dbReference type="Pfam" id="PF00501">
    <property type="entry name" value="AMP-binding"/>
    <property type="match status" value="1"/>
</dbReference>
<sequence length="621" mass="66230">MQSTVVGLIAEQVRQRPDDRAMLSFDGELTYTELHTRANRVADCLLRAGLAPGDAVLVRLPRGLALGVAVLAVLRADGAMCVVDTGYPRDRVRRMSQRSGARFVLTTRDLATDQVTGPSAQTPRVLVMDEDGGVTTAAGGEGAAGDTPPAVAPSREAGAEDIGYVVFTSGSTGEPKAISMPRRALDNIIGWTLRTTSAEPLRTLMYAPLGFDVFVQEVFTTWSSGGCLVVPAEERRGDLTHILDLLVEQRIERLFVPPVALARLADLACAFDRLPTSLVHVAAAGEALHITDQVREFFRRIPGCRLHNHYGPSETHVALGHTLTGPPRTWPDRPAIGVPVSGMQAHVRLPDAPEEPAGAKGELWLSGVGLAHGYRGQEELTAERFRPLPTDDGPVRMYRTGDLVERDDDGLLHFAGRLDDQVKIRGYRVEPAEVETVIRRHPAVRECAVVAWAPQPDSERQLVAHVVGAPGQPVEPHDLRAHAAGELPHYMVPQRIVVAETLPLSPNGKVDRRRLAALGGPAATAAPAGSVPVRPSVAGPGDGSAGEGVRAGVAAIWASVLGADVSTPEADFLEMGGTSLAAAVVITRVHAQFKVKVEMNEFFRAPTLGALSALVAERVTV</sequence>
<evidence type="ECO:0000313" key="6">
    <source>
        <dbReference type="Proteomes" id="UP000603708"/>
    </source>
</evidence>
<dbReference type="EMBL" id="BNCD01000042">
    <property type="protein sequence ID" value="GHH88756.1"/>
    <property type="molecule type" value="Genomic_DNA"/>
</dbReference>
<keyword evidence="6" id="KW-1185">Reference proteome</keyword>
<dbReference type="RefSeq" id="WP_189939093.1">
    <property type="nucleotide sequence ID" value="NZ_BNCD01000042.1"/>
</dbReference>
<dbReference type="Gene3D" id="3.40.50.12780">
    <property type="entry name" value="N-terminal domain of ligase-like"/>
    <property type="match status" value="1"/>
</dbReference>
<dbReference type="InterPro" id="IPR010071">
    <property type="entry name" value="AA_adenyl_dom"/>
</dbReference>
<dbReference type="SUPFAM" id="SSF47336">
    <property type="entry name" value="ACP-like"/>
    <property type="match status" value="1"/>
</dbReference>
<evidence type="ECO:0000256" key="3">
    <source>
        <dbReference type="SAM" id="MobiDB-lite"/>
    </source>
</evidence>
<reference evidence="5" key="2">
    <citation type="submission" date="2020-09" db="EMBL/GenBank/DDBJ databases">
        <authorList>
            <person name="Sun Q."/>
            <person name="Ohkuma M."/>
        </authorList>
    </citation>
    <scope>NUCLEOTIDE SEQUENCE</scope>
    <source>
        <strain evidence="5">JCM 5069</strain>
    </source>
</reference>
<organism evidence="5 6">
    <name type="scientific">Streptomyces sulfonofaciens</name>
    <dbReference type="NCBI Taxonomy" id="68272"/>
    <lineage>
        <taxon>Bacteria</taxon>
        <taxon>Bacillati</taxon>
        <taxon>Actinomycetota</taxon>
        <taxon>Actinomycetes</taxon>
        <taxon>Kitasatosporales</taxon>
        <taxon>Streptomycetaceae</taxon>
        <taxon>Streptomyces</taxon>
    </lineage>
</organism>
<dbReference type="Gene3D" id="3.30.300.30">
    <property type="match status" value="1"/>
</dbReference>
<dbReference type="InterPro" id="IPR036736">
    <property type="entry name" value="ACP-like_sf"/>
</dbReference>
<dbReference type="PROSITE" id="PS50075">
    <property type="entry name" value="CARRIER"/>
    <property type="match status" value="1"/>
</dbReference>
<proteinExistence type="predicted"/>
<dbReference type="InterPro" id="IPR045851">
    <property type="entry name" value="AMP-bd_C_sf"/>
</dbReference>
<keyword evidence="1" id="KW-0596">Phosphopantetheine</keyword>
<evidence type="ECO:0000259" key="4">
    <source>
        <dbReference type="PROSITE" id="PS50075"/>
    </source>
</evidence>
<feature type="domain" description="Carrier" evidence="4">
    <location>
        <begin position="544"/>
        <end position="619"/>
    </location>
</feature>
<dbReference type="GO" id="GO:0005737">
    <property type="term" value="C:cytoplasm"/>
    <property type="evidence" value="ECO:0007669"/>
    <property type="project" value="TreeGrafter"/>
</dbReference>
<reference evidence="5" key="1">
    <citation type="journal article" date="2014" name="Int. J. Syst. Evol. Microbiol.">
        <title>Complete genome sequence of Corynebacterium casei LMG S-19264T (=DSM 44701T), isolated from a smear-ripened cheese.</title>
        <authorList>
            <consortium name="US DOE Joint Genome Institute (JGI-PGF)"/>
            <person name="Walter F."/>
            <person name="Albersmeier A."/>
            <person name="Kalinowski J."/>
            <person name="Ruckert C."/>
        </authorList>
    </citation>
    <scope>NUCLEOTIDE SEQUENCE</scope>
    <source>
        <strain evidence="5">JCM 5069</strain>
    </source>
</reference>
<dbReference type="SUPFAM" id="SSF56801">
    <property type="entry name" value="Acetyl-CoA synthetase-like"/>
    <property type="match status" value="1"/>
</dbReference>
<protein>
    <recommendedName>
        <fullName evidence="4">Carrier domain-containing protein</fullName>
    </recommendedName>
</protein>
<dbReference type="SMART" id="SM00823">
    <property type="entry name" value="PKS_PP"/>
    <property type="match status" value="1"/>
</dbReference>
<dbReference type="InterPro" id="IPR020806">
    <property type="entry name" value="PKS_PP-bd"/>
</dbReference>
<dbReference type="PANTHER" id="PTHR45527:SF1">
    <property type="entry name" value="FATTY ACID SYNTHASE"/>
    <property type="match status" value="1"/>
</dbReference>
<evidence type="ECO:0000256" key="2">
    <source>
        <dbReference type="ARBA" id="ARBA00022553"/>
    </source>
</evidence>
<dbReference type="InterPro" id="IPR020845">
    <property type="entry name" value="AMP-binding_CS"/>
</dbReference>
<dbReference type="Proteomes" id="UP000603708">
    <property type="component" value="Unassembled WGS sequence"/>
</dbReference>
<dbReference type="Gene3D" id="1.10.1200.10">
    <property type="entry name" value="ACP-like"/>
    <property type="match status" value="1"/>
</dbReference>
<dbReference type="InterPro" id="IPR042099">
    <property type="entry name" value="ANL_N_sf"/>
</dbReference>
<dbReference type="GO" id="GO:0031177">
    <property type="term" value="F:phosphopantetheine binding"/>
    <property type="evidence" value="ECO:0007669"/>
    <property type="project" value="InterPro"/>
</dbReference>
<dbReference type="Pfam" id="PF00550">
    <property type="entry name" value="PP-binding"/>
    <property type="match status" value="1"/>
</dbReference>
<accession>A0A919GRL0</accession>
<dbReference type="GO" id="GO:0044550">
    <property type="term" value="P:secondary metabolite biosynthetic process"/>
    <property type="evidence" value="ECO:0007669"/>
    <property type="project" value="TreeGrafter"/>
</dbReference>
<dbReference type="GO" id="GO:0017000">
    <property type="term" value="P:antibiotic biosynthetic process"/>
    <property type="evidence" value="ECO:0007669"/>
    <property type="project" value="UniProtKB-ARBA"/>
</dbReference>
<dbReference type="Pfam" id="PF13193">
    <property type="entry name" value="AMP-binding_C"/>
    <property type="match status" value="1"/>
</dbReference>
<dbReference type="InterPro" id="IPR000873">
    <property type="entry name" value="AMP-dep_synth/lig_dom"/>
</dbReference>
<evidence type="ECO:0000313" key="5">
    <source>
        <dbReference type="EMBL" id="GHH88756.1"/>
    </source>
</evidence>
<keyword evidence="2" id="KW-0597">Phosphoprotein</keyword>
<name>A0A919GRL0_9ACTN</name>
<comment type="caution">
    <text evidence="5">The sequence shown here is derived from an EMBL/GenBank/DDBJ whole genome shotgun (WGS) entry which is preliminary data.</text>
</comment>
<feature type="region of interest" description="Disordered" evidence="3">
    <location>
        <begin position="521"/>
        <end position="542"/>
    </location>
</feature>
<gene>
    <name evidence="5" type="ORF">GCM10018793_69660</name>
</gene>
<dbReference type="GO" id="GO:0043041">
    <property type="term" value="P:amino acid activation for nonribosomal peptide biosynthetic process"/>
    <property type="evidence" value="ECO:0007669"/>
    <property type="project" value="TreeGrafter"/>
</dbReference>
<dbReference type="NCBIfam" id="TIGR01733">
    <property type="entry name" value="AA-adenyl-dom"/>
    <property type="match status" value="1"/>
</dbReference>
<dbReference type="InterPro" id="IPR009081">
    <property type="entry name" value="PP-bd_ACP"/>
</dbReference>
<dbReference type="PANTHER" id="PTHR45527">
    <property type="entry name" value="NONRIBOSOMAL PEPTIDE SYNTHETASE"/>
    <property type="match status" value="1"/>
</dbReference>
<dbReference type="PROSITE" id="PS00455">
    <property type="entry name" value="AMP_BINDING"/>
    <property type="match status" value="1"/>
</dbReference>
<evidence type="ECO:0000256" key="1">
    <source>
        <dbReference type="ARBA" id="ARBA00022450"/>
    </source>
</evidence>